<keyword evidence="3" id="KW-1185">Reference proteome</keyword>
<evidence type="ECO:0000313" key="2">
    <source>
        <dbReference type="EMBL" id="KHJ33418.1"/>
    </source>
</evidence>
<dbReference type="HOGENOM" id="CLU_1397271_0_0_1"/>
<name>A0A0B1P561_UNCNE</name>
<evidence type="ECO:0000256" key="1">
    <source>
        <dbReference type="SAM" id="MobiDB-lite"/>
    </source>
</evidence>
<protein>
    <submittedName>
        <fullName evidence="2">Uncharacterized protein</fullName>
    </submittedName>
</protein>
<proteinExistence type="predicted"/>
<organism evidence="2 3">
    <name type="scientific">Uncinula necator</name>
    <name type="common">Grape powdery mildew</name>
    <dbReference type="NCBI Taxonomy" id="52586"/>
    <lineage>
        <taxon>Eukaryota</taxon>
        <taxon>Fungi</taxon>
        <taxon>Dikarya</taxon>
        <taxon>Ascomycota</taxon>
        <taxon>Pezizomycotina</taxon>
        <taxon>Leotiomycetes</taxon>
        <taxon>Erysiphales</taxon>
        <taxon>Erysiphaceae</taxon>
        <taxon>Erysiphe</taxon>
    </lineage>
</organism>
<reference evidence="2 3" key="1">
    <citation type="journal article" date="2014" name="BMC Genomics">
        <title>Adaptive genomic structural variation in the grape powdery mildew pathogen, Erysiphe necator.</title>
        <authorList>
            <person name="Jones L."/>
            <person name="Riaz S."/>
            <person name="Morales-Cruz A."/>
            <person name="Amrine K.C."/>
            <person name="McGuire B."/>
            <person name="Gubler W.D."/>
            <person name="Walker M.A."/>
            <person name="Cantu D."/>
        </authorList>
    </citation>
    <scope>NUCLEOTIDE SEQUENCE [LARGE SCALE GENOMIC DNA]</scope>
    <source>
        <strain evidence="3">c</strain>
    </source>
</reference>
<sequence>MAPTATRRAPLPEPPEAVNRITKHKATVRKPSSSSKSSRMLPFTTEALRKAGVIDKTLGSKIPTKEIIESMDIQIDSAAGKTSLSAINLSQQPVLENLNDKTEITAAPSAKQNFRLASIDPDYPGPHEKLFDEPLNYNETPPPACSIGGELNNVTVEATQRVTDAKLIFGPVASILDSHCSQAPITTYHQSKLQH</sequence>
<feature type="region of interest" description="Disordered" evidence="1">
    <location>
        <begin position="1"/>
        <end position="43"/>
    </location>
</feature>
<accession>A0A0B1P561</accession>
<evidence type="ECO:0000313" key="3">
    <source>
        <dbReference type="Proteomes" id="UP000030854"/>
    </source>
</evidence>
<dbReference type="AlphaFoldDB" id="A0A0B1P561"/>
<gene>
    <name evidence="2" type="ORF">EV44_g3414</name>
</gene>
<dbReference type="EMBL" id="JNVN01001450">
    <property type="protein sequence ID" value="KHJ33418.1"/>
    <property type="molecule type" value="Genomic_DNA"/>
</dbReference>
<dbReference type="Proteomes" id="UP000030854">
    <property type="component" value="Unassembled WGS sequence"/>
</dbReference>
<comment type="caution">
    <text evidence="2">The sequence shown here is derived from an EMBL/GenBank/DDBJ whole genome shotgun (WGS) entry which is preliminary data.</text>
</comment>